<dbReference type="Pfam" id="PF01762">
    <property type="entry name" value="Galactosyl_T"/>
    <property type="match status" value="1"/>
</dbReference>
<evidence type="ECO:0000256" key="3">
    <source>
        <dbReference type="ARBA" id="ARBA00022676"/>
    </source>
</evidence>
<evidence type="ECO:0000256" key="10">
    <source>
        <dbReference type="RuleBase" id="RU363063"/>
    </source>
</evidence>
<keyword evidence="5 10" id="KW-0812">Transmembrane</keyword>
<keyword evidence="4" id="KW-0808">Transferase</keyword>
<dbReference type="InParanoid" id="A0A409XAV7"/>
<dbReference type="InterPro" id="IPR002659">
    <property type="entry name" value="Glyco_trans_31"/>
</dbReference>
<dbReference type="STRING" id="93625.A0A409XAV7"/>
<dbReference type="AlphaFoldDB" id="A0A409XAV7"/>
<keyword evidence="7 10" id="KW-1133">Transmembrane helix</keyword>
<dbReference type="OrthoDB" id="3001461at2759"/>
<accession>A0A409XAV7</accession>
<evidence type="ECO:0000313" key="11">
    <source>
        <dbReference type="EMBL" id="PPQ87902.1"/>
    </source>
</evidence>
<keyword evidence="12" id="KW-1185">Reference proteome</keyword>
<dbReference type="PANTHER" id="PTHR11214:SF351">
    <property type="entry name" value="BETA-1,3-GALACTOSYLTRANSFERASE PVG3"/>
    <property type="match status" value="1"/>
</dbReference>
<evidence type="ECO:0000256" key="1">
    <source>
        <dbReference type="ARBA" id="ARBA00004323"/>
    </source>
</evidence>
<dbReference type="GO" id="GO:0016758">
    <property type="term" value="F:hexosyltransferase activity"/>
    <property type="evidence" value="ECO:0007669"/>
    <property type="project" value="InterPro"/>
</dbReference>
<evidence type="ECO:0000256" key="4">
    <source>
        <dbReference type="ARBA" id="ARBA00022679"/>
    </source>
</evidence>
<evidence type="ECO:0000256" key="5">
    <source>
        <dbReference type="ARBA" id="ARBA00022692"/>
    </source>
</evidence>
<reference evidence="11 12" key="1">
    <citation type="journal article" date="2018" name="Evol. Lett.">
        <title>Horizontal gene cluster transfer increased hallucinogenic mushroom diversity.</title>
        <authorList>
            <person name="Reynolds H.T."/>
            <person name="Vijayakumar V."/>
            <person name="Gluck-Thaler E."/>
            <person name="Korotkin H.B."/>
            <person name="Matheny P.B."/>
            <person name="Slot J.C."/>
        </authorList>
    </citation>
    <scope>NUCLEOTIDE SEQUENCE [LARGE SCALE GENOMIC DNA]</scope>
    <source>
        <strain evidence="11 12">2631</strain>
    </source>
</reference>
<comment type="subcellular location">
    <subcellularLocation>
        <location evidence="1 10">Golgi apparatus membrane</location>
        <topology evidence="1 10">Single-pass type II membrane protein</topology>
    </subcellularLocation>
</comment>
<keyword evidence="8 10" id="KW-0333">Golgi apparatus</keyword>
<keyword evidence="9 10" id="KW-0472">Membrane</keyword>
<dbReference type="Proteomes" id="UP000283269">
    <property type="component" value="Unassembled WGS sequence"/>
</dbReference>
<comment type="similarity">
    <text evidence="2 10">Belongs to the glycosyltransferase 31 family.</text>
</comment>
<sequence>MYSTNGQYHAIPTDPECHQRKHSLFQSLERTLLLRIFAFFFLIIIVVIFIVCRVASPLLGPAFLFDAIPKPLYIDTPIDRPLVIRLAIICRVDAFERRETIRAAVLDGVPQGDVRLEYKFFVGRVKGLDGYGETAMEGTRTMRRITRENEVHGDIVVLHDIEDVPERISEKRFAALRWANSVSYEEYDYAMTMDSDTFCRFRTLARRIRYMYSNLKPREEPILIGSMSKKDVYWQNTVRDTNATGIKAKEEDLWVKGPVYPYPVGIGYMLSSNLTATIMNADPAVPHHIHYPYDDVMIGSWIAALKDLHNPSSVFQTLSGKFAPEQVSPTPYLPYAISTKIVDDKIGWHDYKGRGSVRTAHAIGWDTACVHRISLAEMVAFRGMEEVKMEWDY</sequence>
<dbReference type="GO" id="GO:0000139">
    <property type="term" value="C:Golgi membrane"/>
    <property type="evidence" value="ECO:0007669"/>
    <property type="project" value="UniProtKB-SubCell"/>
</dbReference>
<evidence type="ECO:0000256" key="6">
    <source>
        <dbReference type="ARBA" id="ARBA00022968"/>
    </source>
</evidence>
<evidence type="ECO:0000256" key="7">
    <source>
        <dbReference type="ARBA" id="ARBA00022989"/>
    </source>
</evidence>
<feature type="transmembrane region" description="Helical" evidence="10">
    <location>
        <begin position="32"/>
        <end position="51"/>
    </location>
</feature>
<evidence type="ECO:0000256" key="2">
    <source>
        <dbReference type="ARBA" id="ARBA00008661"/>
    </source>
</evidence>
<proteinExistence type="inferred from homology"/>
<dbReference type="PANTHER" id="PTHR11214">
    <property type="entry name" value="BETA-1,3-N-ACETYLGLUCOSAMINYLTRANSFERASE"/>
    <property type="match status" value="1"/>
</dbReference>
<dbReference type="EC" id="2.4.1.-" evidence="10"/>
<comment type="caution">
    <text evidence="11">The sequence shown here is derived from an EMBL/GenBank/DDBJ whole genome shotgun (WGS) entry which is preliminary data.</text>
</comment>
<keyword evidence="6 10" id="KW-0735">Signal-anchor</keyword>
<evidence type="ECO:0000256" key="9">
    <source>
        <dbReference type="ARBA" id="ARBA00023136"/>
    </source>
</evidence>
<evidence type="ECO:0000313" key="12">
    <source>
        <dbReference type="Proteomes" id="UP000283269"/>
    </source>
</evidence>
<protein>
    <recommendedName>
        <fullName evidence="10">Hexosyltransferase</fullName>
        <ecNumber evidence="10">2.4.1.-</ecNumber>
    </recommendedName>
</protein>
<dbReference type="EMBL" id="NHYD01002186">
    <property type="protein sequence ID" value="PPQ87902.1"/>
    <property type="molecule type" value="Genomic_DNA"/>
</dbReference>
<evidence type="ECO:0000256" key="8">
    <source>
        <dbReference type="ARBA" id="ARBA00023034"/>
    </source>
</evidence>
<name>A0A409XAV7_PSICY</name>
<dbReference type="Gene3D" id="3.90.550.50">
    <property type="match status" value="1"/>
</dbReference>
<gene>
    <name evidence="11" type="ORF">CVT25_001244</name>
</gene>
<keyword evidence="3 10" id="KW-0328">Glycosyltransferase</keyword>
<organism evidence="11 12">
    <name type="scientific">Psilocybe cyanescens</name>
    <dbReference type="NCBI Taxonomy" id="93625"/>
    <lineage>
        <taxon>Eukaryota</taxon>
        <taxon>Fungi</taxon>
        <taxon>Dikarya</taxon>
        <taxon>Basidiomycota</taxon>
        <taxon>Agaricomycotina</taxon>
        <taxon>Agaricomycetes</taxon>
        <taxon>Agaricomycetidae</taxon>
        <taxon>Agaricales</taxon>
        <taxon>Agaricineae</taxon>
        <taxon>Strophariaceae</taxon>
        <taxon>Psilocybe</taxon>
    </lineage>
</organism>